<keyword evidence="6" id="KW-1185">Reference proteome</keyword>
<dbReference type="FunCoup" id="A0A6P6XZB1">
    <property type="interactions" value="1175"/>
</dbReference>
<comment type="subcellular location">
    <subcellularLocation>
        <location evidence="1">Nucleus</location>
    </subcellularLocation>
</comment>
<dbReference type="CDD" id="cd17714">
    <property type="entry name" value="BRCT_PAXIP1_rpt1"/>
    <property type="match status" value="1"/>
</dbReference>
<dbReference type="OMA" id="CHEEDSH"/>
<proteinExistence type="predicted"/>
<dbReference type="Pfam" id="PF00533">
    <property type="entry name" value="BRCT"/>
    <property type="match status" value="2"/>
</dbReference>
<dbReference type="GO" id="GO:0044666">
    <property type="term" value="C:MLL3/4 complex"/>
    <property type="evidence" value="ECO:0007669"/>
    <property type="project" value="TreeGrafter"/>
</dbReference>
<dbReference type="CDD" id="cd17711">
    <property type="entry name" value="BRCT_PAXIP1_rpt3"/>
    <property type="match status" value="1"/>
</dbReference>
<dbReference type="SUPFAM" id="SSF52113">
    <property type="entry name" value="BRCT domain"/>
    <property type="match status" value="5"/>
</dbReference>
<evidence type="ECO:0000313" key="7">
    <source>
        <dbReference type="RefSeq" id="XP_027197344.1"/>
    </source>
</evidence>
<evidence type="ECO:0000256" key="4">
    <source>
        <dbReference type="ARBA" id="ARBA00023858"/>
    </source>
</evidence>
<dbReference type="KEGG" id="dpte:113791729"/>
<dbReference type="InterPro" id="IPR051579">
    <property type="entry name" value="DDR_Transcriptional_Reg"/>
</dbReference>
<dbReference type="InterPro" id="IPR001357">
    <property type="entry name" value="BRCT_dom"/>
</dbReference>
<organism evidence="6 7">
    <name type="scientific">Dermatophagoides pteronyssinus</name>
    <name type="common">European house dust mite</name>
    <dbReference type="NCBI Taxonomy" id="6956"/>
    <lineage>
        <taxon>Eukaryota</taxon>
        <taxon>Metazoa</taxon>
        <taxon>Ecdysozoa</taxon>
        <taxon>Arthropoda</taxon>
        <taxon>Chelicerata</taxon>
        <taxon>Arachnida</taxon>
        <taxon>Acari</taxon>
        <taxon>Acariformes</taxon>
        <taxon>Sarcoptiformes</taxon>
        <taxon>Astigmata</taxon>
        <taxon>Psoroptidia</taxon>
        <taxon>Analgoidea</taxon>
        <taxon>Pyroglyphidae</taxon>
        <taxon>Dermatophagoidinae</taxon>
        <taxon>Dermatophagoides</taxon>
    </lineage>
</organism>
<keyword evidence="2" id="KW-0227">DNA damage</keyword>
<evidence type="ECO:0000256" key="3">
    <source>
        <dbReference type="ARBA" id="ARBA00023242"/>
    </source>
</evidence>
<dbReference type="OrthoDB" id="342264at2759"/>
<reference evidence="7" key="1">
    <citation type="submission" date="2025-08" db="UniProtKB">
        <authorList>
            <consortium name="RefSeq"/>
        </authorList>
    </citation>
    <scope>IDENTIFICATION</scope>
    <source>
        <strain evidence="7">Airmid</strain>
    </source>
</reference>
<dbReference type="Proteomes" id="UP000515146">
    <property type="component" value="Unplaced"/>
</dbReference>
<protein>
    <recommendedName>
        <fullName evidence="4">PAX-interacting protein 1</fullName>
    </recommendedName>
    <alternativeName>
        <fullName evidence="5">PAX transactivation activation domain-interacting protein</fullName>
    </alternativeName>
</protein>
<dbReference type="InterPro" id="IPR036420">
    <property type="entry name" value="BRCT_dom_sf"/>
</dbReference>
<dbReference type="CDD" id="cd17730">
    <property type="entry name" value="BRCT_PAXIP1_rpt4"/>
    <property type="match status" value="1"/>
</dbReference>
<gene>
    <name evidence="7" type="primary">LOC113791729</name>
</gene>
<dbReference type="CDD" id="cd17710">
    <property type="entry name" value="BRCT_PAXIP1_rpt2"/>
    <property type="match status" value="1"/>
</dbReference>
<evidence type="ECO:0000256" key="1">
    <source>
        <dbReference type="ARBA" id="ARBA00004123"/>
    </source>
</evidence>
<sequence>MAEESSANSSSTTTITSTSTSDQNDSDDNVKISTSVAISTTCIGLKITPKEEECSVLNVENNVKDNVEEFCDKQQQPTETTATTMTIIKNENVNMNVPPDLSSLSDTNMLTKIDETNAMEIDTQSSSSNIQMETSNENVPLSRTSQQSSLNIVIVNDFEQIEISNNDNEDIEMQSRNPVTTADDVSCSDKTNNNNNNNNNDTVQQFQEHQSVHHPPVTDSINDEQDHGLQQQLSSSSETNCNDEQQDRSDELNESKLLMSNNKNINELHDVDSSIQSHPTSLSSSSSSSSSMISSSTPPPPLLDGHYDYKTSNQMPLTSSSSPTISMIETCTTIDQQTMENSCSSSSLSSSSSSTITTQSKIDCNKITETSTASNNDNNINKNHIDSNLLNEEDEERILQPCADEHTAIVEIFSEEFLLGNDHATNVPCSKPDNDVTKEKFEDVDKLLSPSIAPTTTMIATTMNDTDSNVQFQAHESTNYDQNNDNGDIDEILDQHASADLFESVKFSLCETVSDSDKIKKIMVGHGAKFLNYLSDSATYFIADDPDHPSVSEAIDIFEKPVLTSQWVWLSLRANRMLPIEPFILIDSNNDRCNRLFSNIVACASQISLNDLKNLWSMLSYYGGKFQLHLDHNCTHLLTTKIFGKKYEIAAKESSFEKIHIVTPDWIIDSIKQQKLCDEKRYHPRLLIDYHQNVHGRNSSLKNAKSSNTMAIKHSIKSEQLQDCDNSKTSLTNSTPAIKSVTMSISTEAVVTAKKSSNDVPITTATATMIKSSSHSLSPTLSSPSSTSQPTKPSFVPASTATVPHCSQPPQQQSHAQPQSLLASKQYHSQQQIRHHSSQQVMVNNNTSNVQTMQQPPNQHSQRLPLHQFQQQIRQPLVHSIKNPNIGPQSQQNIVQQPQQPPREIVPPMCQQQQQQQQIMSTHQPTGSAYPHLQQGSGQQYTPPQMIPNQSPGPQQVYIQQQQQQSAMYQQQNQQQYRGQYVPGPQQQQMMSQRMLSPSSNSGMMQQQYRSQQPQQAQFSPNSQQQQFRPRQPIPKQQQYVNRPPQMVPVGPQQQYMVNNQANKTNPPQQQQQQMVRMIQPPQQQSQQFSNQSNYAGNHQSSNIPAHPSQLQNQQRMSMLRISVPPQQQQILNSNQQSPVQPHPVCQSPSGGGTSMMNYVQQSKPGVRPGMMIPNNANGGLSQQQQQTRPAGMMMRPMQPYSSQQQQQMGPTGHAMQQMSTRLPQTPTGGQQPMSPQQLQFIRQQRWSQPDYNQQQQQYTRPQVIPPGVQQQQAWIRQPIQQSQHRFPLQQPQQQQHVSQGQMIRMVTKPMPPNPSNLSPQQQQQFYDPSSSLLMNNKVRANINHSPQHHQQDSAIAVQQSANSVIHNQQSPMVSIQAMNSPNNNSMIPSPVASSQQQSLVNNLPQSAIKTQLIVTNTNSSSVSSPSHHQQQSSSPGTPAQVSVPISSSSSVVNEKTKTALANLLNNRLNSQLQQQNRNSGDTNSITTVTTPSLSSGSSSSPSSPALHNHQSAKITLQPVTVYSPNNNNNVNNSGASNNVMNQSPVHQQADQSSLHNQHPGQHYGGQPLPSSSMIPSQQQPQNVGLYSSNNQHAHYSQQQRPMIGPQSIHVGQRYPTPSPHHIPSQHSPIGNSSALPGKPNTFQHSSASSSPVPTGGSTPSTPSPTSAGLHHLSGHIHNYPVAPNPHSFSSMHHSNQILSPMQSFNQHHSHQTNVTGSSSHHHAMQPHHHSLHQLGQVRQTFCPNANQQQQHPPYIPHPPNMQQHPHANRTMVPFHHHQQHGATRQHLSSSFQQQHLQSLAIRFYGHETTSGSLIGNKSCLIGCTFYISNVYAENRYTSNLIDGWKRRIEKFGGKVVTDLINNNVTHVITEHLNLPMRTSQCQYQQILPQQNGDHRYVSIFWLNDVLESGRLLPPWRFYHLPVAFNPQLMPCKHHVISITNFHQDERSMLKHLIVRTGARYTDYLTQKNTVLICKRPEGEKYLKAMKWRMAVVNITWLQDVLFGNGDCISVGNLPKRYRIFDHQNVQSTKINGKENKESEKNSESTMQKDTFKLDYNVSQGMMSSWRSPIRYDEKDLIKHQEMVKQLEEQKKIQEKTNNQKTDTESSTTEDNSKTNKKFNGEISSNNDEQNTSDYKQHGSKRLLENDGEENVVKNALPNGDHMNIDDQDEDSLILSTKRFKTSDENEDPHSIVKEVVMSSLDNILAKSESENLNLINNEEENSCQTNDSFYGSSTSNNTPTNGTHPMISVNGTNSDSNNSSNLHDISADDIVTLSSSPPLQNDANSSEFKVPLDVNQRKFQLKLKQQLRPSNEYVIMLVGLIRRSGQYERYRQIIQNLGGRVVQQPADCLKATHLVIGSEWNRTLLPKISINFLCTFARTKFMVNSDWLDQSSKAEHFLSEQQFEYARTSYDNHPENNVQDQQVSMTNIEDQRSNSSSTSSSSLSSFTSSSSLIFETYQIDLCKSWQRRRSDLFHNILCLLTPSLIPAPPILKQIIEANGGQAVLKRMPNRRQLMHLFDQNDGPKWPIKIVIITCETDLHLLADYLIQHPQVEIVNCNFIVDSILKQNIDYKSFRLIPEQLNGLSNTIKTTTTNICGTSVNSNAKDSNNNIHLNQNHHSHSNPHLVPTTTAPLPK</sequence>
<evidence type="ECO:0000256" key="5">
    <source>
        <dbReference type="ARBA" id="ARBA00030146"/>
    </source>
</evidence>
<dbReference type="PROSITE" id="PS50172">
    <property type="entry name" value="BRCT"/>
    <property type="match status" value="5"/>
</dbReference>
<dbReference type="PANTHER" id="PTHR23196">
    <property type="entry name" value="PAX TRANSCRIPTION ACTIVATION DOMAIN INTERACTING PROTEIN"/>
    <property type="match status" value="1"/>
</dbReference>
<dbReference type="GO" id="GO:0006974">
    <property type="term" value="P:DNA damage response"/>
    <property type="evidence" value="ECO:0007669"/>
    <property type="project" value="UniProtKB-KW"/>
</dbReference>
<dbReference type="PANTHER" id="PTHR23196:SF1">
    <property type="entry name" value="PAX-INTERACTING PROTEIN 1"/>
    <property type="match status" value="1"/>
</dbReference>
<evidence type="ECO:0000256" key="2">
    <source>
        <dbReference type="ARBA" id="ARBA00022763"/>
    </source>
</evidence>
<dbReference type="RefSeq" id="XP_027197344.1">
    <property type="nucleotide sequence ID" value="XM_027341543.1"/>
</dbReference>
<accession>A0A6P6XZB1</accession>
<keyword evidence="3" id="KW-0539">Nucleus</keyword>
<dbReference type="Pfam" id="PF16589">
    <property type="entry name" value="BRCT_2"/>
    <property type="match status" value="1"/>
</dbReference>
<dbReference type="SMART" id="SM00292">
    <property type="entry name" value="BRCT"/>
    <property type="match status" value="5"/>
</dbReference>
<dbReference type="Pfam" id="PF12738">
    <property type="entry name" value="PTCB-BRCT"/>
    <property type="match status" value="2"/>
</dbReference>
<dbReference type="Gene3D" id="3.40.50.10190">
    <property type="entry name" value="BRCT domain"/>
    <property type="match status" value="6"/>
</dbReference>
<evidence type="ECO:0000313" key="6">
    <source>
        <dbReference type="Proteomes" id="UP000515146"/>
    </source>
</evidence>
<dbReference type="InParanoid" id="A0A6P6XZB1"/>
<name>A0A6P6XZB1_DERPT</name>